<evidence type="ECO:0000256" key="5">
    <source>
        <dbReference type="ARBA" id="ARBA00022527"/>
    </source>
</evidence>
<comment type="similarity">
    <text evidence="2">Belongs to the protein kinase superfamily. STE Ser/Thr protein kinase family. MAP kinase kinase kinase subfamily.</text>
</comment>
<evidence type="ECO:0000313" key="18">
    <source>
        <dbReference type="Proteomes" id="UP000663882"/>
    </source>
</evidence>
<dbReference type="Pfam" id="PF00018">
    <property type="entry name" value="SH3_1"/>
    <property type="match status" value="1"/>
</dbReference>
<dbReference type="GO" id="GO:0005524">
    <property type="term" value="F:ATP binding"/>
    <property type="evidence" value="ECO:0007669"/>
    <property type="project" value="UniProtKB-UniRule"/>
</dbReference>
<keyword evidence="7 11" id="KW-0067">ATP-binding</keyword>
<name>A0A814KB15_9BILA</name>
<dbReference type="InterPro" id="IPR000719">
    <property type="entry name" value="Prot_kinase_dom"/>
</dbReference>
<feature type="compositionally biased region" description="Low complexity" evidence="13">
    <location>
        <begin position="628"/>
        <end position="639"/>
    </location>
</feature>
<accession>A0A814KB15</accession>
<comment type="catalytic activity">
    <reaction evidence="8">
        <text>L-threonyl-[protein] + ATP = O-phospho-L-threonyl-[protein] + ADP + H(+)</text>
        <dbReference type="Rhea" id="RHEA:46608"/>
        <dbReference type="Rhea" id="RHEA-COMP:11060"/>
        <dbReference type="Rhea" id="RHEA-COMP:11605"/>
        <dbReference type="ChEBI" id="CHEBI:15378"/>
        <dbReference type="ChEBI" id="CHEBI:30013"/>
        <dbReference type="ChEBI" id="CHEBI:30616"/>
        <dbReference type="ChEBI" id="CHEBI:61977"/>
        <dbReference type="ChEBI" id="CHEBI:456216"/>
        <dbReference type="EC" id="2.7.11.25"/>
    </reaction>
</comment>
<dbReference type="InterPro" id="IPR001245">
    <property type="entry name" value="Ser-Thr/Tyr_kinase_cat_dom"/>
</dbReference>
<dbReference type="EMBL" id="CAJNOU010000729">
    <property type="protein sequence ID" value="CAF1074669.1"/>
    <property type="molecule type" value="Genomic_DNA"/>
</dbReference>
<dbReference type="SUPFAM" id="SSF56112">
    <property type="entry name" value="Protein kinase-like (PK-like)"/>
    <property type="match status" value="1"/>
</dbReference>
<keyword evidence="5" id="KW-0418">Kinase</keyword>
<evidence type="ECO:0000256" key="13">
    <source>
        <dbReference type="SAM" id="MobiDB-lite"/>
    </source>
</evidence>
<feature type="coiled-coil region" evidence="12">
    <location>
        <begin position="399"/>
        <end position="433"/>
    </location>
</feature>
<feature type="compositionally biased region" description="Basic residues" evidence="13">
    <location>
        <begin position="668"/>
        <end position="677"/>
    </location>
</feature>
<dbReference type="AlphaFoldDB" id="A0A814KB15"/>
<dbReference type="InterPro" id="IPR017441">
    <property type="entry name" value="Protein_kinase_ATP_BS"/>
</dbReference>
<dbReference type="OrthoDB" id="339325at2759"/>
<dbReference type="Gene3D" id="2.30.30.40">
    <property type="entry name" value="SH3 Domains"/>
    <property type="match status" value="1"/>
</dbReference>
<dbReference type="SMART" id="SM00326">
    <property type="entry name" value="SH3"/>
    <property type="match status" value="1"/>
</dbReference>
<keyword evidence="6 11" id="KW-0547">Nucleotide-binding</keyword>
<dbReference type="Proteomes" id="UP000663889">
    <property type="component" value="Unassembled WGS sequence"/>
</dbReference>
<keyword evidence="12" id="KW-0175">Coiled coil</keyword>
<comment type="catalytic activity">
    <reaction evidence="9">
        <text>L-seryl-[protein] + ATP = O-phospho-L-seryl-[protein] + ADP + H(+)</text>
        <dbReference type="Rhea" id="RHEA:17989"/>
        <dbReference type="Rhea" id="RHEA-COMP:9863"/>
        <dbReference type="Rhea" id="RHEA-COMP:11604"/>
        <dbReference type="ChEBI" id="CHEBI:15378"/>
        <dbReference type="ChEBI" id="CHEBI:29999"/>
        <dbReference type="ChEBI" id="CHEBI:30616"/>
        <dbReference type="ChEBI" id="CHEBI:83421"/>
        <dbReference type="ChEBI" id="CHEBI:456216"/>
        <dbReference type="EC" id="2.7.11.25"/>
    </reaction>
</comment>
<dbReference type="Proteomes" id="UP000663882">
    <property type="component" value="Unassembled WGS sequence"/>
</dbReference>
<evidence type="ECO:0000256" key="10">
    <source>
        <dbReference type="PROSITE-ProRule" id="PRU00192"/>
    </source>
</evidence>
<dbReference type="InterPro" id="IPR051681">
    <property type="entry name" value="Ser/Thr_Kinases-Pseudokinases"/>
</dbReference>
<evidence type="ECO:0000256" key="1">
    <source>
        <dbReference type="ARBA" id="ARBA00001946"/>
    </source>
</evidence>
<evidence type="ECO:0000256" key="2">
    <source>
        <dbReference type="ARBA" id="ARBA00006529"/>
    </source>
</evidence>
<dbReference type="InterPro" id="IPR008271">
    <property type="entry name" value="Ser/Thr_kinase_AS"/>
</dbReference>
<dbReference type="EC" id="2.7.11.25" evidence="3"/>
<feature type="compositionally biased region" description="Polar residues" evidence="13">
    <location>
        <begin position="833"/>
        <end position="846"/>
    </location>
</feature>
<feature type="domain" description="SH3" evidence="14">
    <location>
        <begin position="10"/>
        <end position="76"/>
    </location>
</feature>
<feature type="region of interest" description="Disordered" evidence="13">
    <location>
        <begin position="805"/>
        <end position="888"/>
    </location>
</feature>
<evidence type="ECO:0000256" key="12">
    <source>
        <dbReference type="SAM" id="Coils"/>
    </source>
</evidence>
<feature type="region of interest" description="Disordered" evidence="13">
    <location>
        <begin position="700"/>
        <end position="734"/>
    </location>
</feature>
<keyword evidence="4 10" id="KW-0728">SH3 domain</keyword>
<organism evidence="16 18">
    <name type="scientific">Rotaria sordida</name>
    <dbReference type="NCBI Taxonomy" id="392033"/>
    <lineage>
        <taxon>Eukaryota</taxon>
        <taxon>Metazoa</taxon>
        <taxon>Spiralia</taxon>
        <taxon>Gnathifera</taxon>
        <taxon>Rotifera</taxon>
        <taxon>Eurotatoria</taxon>
        <taxon>Bdelloidea</taxon>
        <taxon>Philodinida</taxon>
        <taxon>Philodinidae</taxon>
        <taxon>Rotaria</taxon>
    </lineage>
</organism>
<evidence type="ECO:0000256" key="9">
    <source>
        <dbReference type="ARBA" id="ARBA00048329"/>
    </source>
</evidence>
<protein>
    <recommendedName>
        <fullName evidence="3">mitogen-activated protein kinase kinase kinase</fullName>
        <ecNumber evidence="3">2.7.11.25</ecNumber>
    </recommendedName>
</protein>
<dbReference type="Pfam" id="PF07714">
    <property type="entry name" value="PK_Tyr_Ser-Thr"/>
    <property type="match status" value="1"/>
</dbReference>
<feature type="region of interest" description="Disordered" evidence="13">
    <location>
        <begin position="624"/>
        <end position="680"/>
    </location>
</feature>
<comment type="cofactor">
    <cofactor evidence="1">
        <name>Mg(2+)</name>
        <dbReference type="ChEBI" id="CHEBI:18420"/>
    </cofactor>
</comment>
<evidence type="ECO:0000313" key="16">
    <source>
        <dbReference type="EMBL" id="CAF1046998.1"/>
    </source>
</evidence>
<dbReference type="PANTHER" id="PTHR44329:SF293">
    <property type="entry name" value="MITOGEN-ACTIVATED PROTEIN KINASE KINASE KINASE"/>
    <property type="match status" value="1"/>
</dbReference>
<dbReference type="InterPro" id="IPR001452">
    <property type="entry name" value="SH3_domain"/>
</dbReference>
<dbReference type="PROSITE" id="PS00108">
    <property type="entry name" value="PROTEIN_KINASE_ST"/>
    <property type="match status" value="1"/>
</dbReference>
<dbReference type="PRINTS" id="PR00109">
    <property type="entry name" value="TYRKINASE"/>
</dbReference>
<evidence type="ECO:0000259" key="15">
    <source>
        <dbReference type="PROSITE" id="PS50011"/>
    </source>
</evidence>
<evidence type="ECO:0000256" key="11">
    <source>
        <dbReference type="PROSITE-ProRule" id="PRU10141"/>
    </source>
</evidence>
<evidence type="ECO:0000256" key="7">
    <source>
        <dbReference type="ARBA" id="ARBA00022840"/>
    </source>
</evidence>
<feature type="compositionally biased region" description="Polar residues" evidence="13">
    <location>
        <begin position="640"/>
        <end position="650"/>
    </location>
</feature>
<dbReference type="PROSITE" id="PS50011">
    <property type="entry name" value="PROTEIN_KINASE_DOM"/>
    <property type="match status" value="1"/>
</dbReference>
<dbReference type="PROSITE" id="PS00107">
    <property type="entry name" value="PROTEIN_KINASE_ATP"/>
    <property type="match status" value="1"/>
</dbReference>
<feature type="region of interest" description="Disordered" evidence="13">
    <location>
        <begin position="565"/>
        <end position="590"/>
    </location>
</feature>
<keyword evidence="5" id="KW-0723">Serine/threonine-protein kinase</keyword>
<evidence type="ECO:0000256" key="3">
    <source>
        <dbReference type="ARBA" id="ARBA00012406"/>
    </source>
</evidence>
<gene>
    <name evidence="16" type="ORF">RFH988_LOCUS16525</name>
    <name evidence="17" type="ORF">SEV965_LOCUS14539</name>
</gene>
<evidence type="ECO:0000256" key="4">
    <source>
        <dbReference type="ARBA" id="ARBA00022443"/>
    </source>
</evidence>
<feature type="compositionally biased region" description="Low complexity" evidence="13">
    <location>
        <begin position="565"/>
        <end position="574"/>
    </location>
</feature>
<dbReference type="GO" id="GO:0004706">
    <property type="term" value="F:JUN kinase kinase kinase activity"/>
    <property type="evidence" value="ECO:0007669"/>
    <property type="project" value="TreeGrafter"/>
</dbReference>
<feature type="compositionally biased region" description="Polar residues" evidence="13">
    <location>
        <begin position="575"/>
        <end position="590"/>
    </location>
</feature>
<evidence type="ECO:0000313" key="17">
    <source>
        <dbReference type="EMBL" id="CAF1074669.1"/>
    </source>
</evidence>
<dbReference type="Gene3D" id="1.10.510.10">
    <property type="entry name" value="Transferase(Phosphotransferase) domain 1"/>
    <property type="match status" value="1"/>
</dbReference>
<comment type="caution">
    <text evidence="16">The sequence shown here is derived from an EMBL/GenBank/DDBJ whole genome shotgun (WGS) entry which is preliminary data.</text>
</comment>
<feature type="region of interest" description="Disordered" evidence="13">
    <location>
        <begin position="943"/>
        <end position="972"/>
    </location>
</feature>
<dbReference type="SMART" id="SM00220">
    <property type="entry name" value="S_TKc"/>
    <property type="match status" value="1"/>
</dbReference>
<evidence type="ECO:0000259" key="14">
    <source>
        <dbReference type="PROSITE" id="PS50002"/>
    </source>
</evidence>
<dbReference type="SUPFAM" id="SSF50044">
    <property type="entry name" value="SH3-domain"/>
    <property type="match status" value="1"/>
</dbReference>
<evidence type="ECO:0000256" key="6">
    <source>
        <dbReference type="ARBA" id="ARBA00022741"/>
    </source>
</evidence>
<keyword evidence="5" id="KW-0808">Transferase</keyword>
<dbReference type="InterPro" id="IPR011009">
    <property type="entry name" value="Kinase-like_dom_sf"/>
</dbReference>
<dbReference type="PANTHER" id="PTHR44329">
    <property type="entry name" value="SERINE/THREONINE-PROTEIN KINASE TNNI3K-RELATED"/>
    <property type="match status" value="1"/>
</dbReference>
<dbReference type="InterPro" id="IPR036028">
    <property type="entry name" value="SH3-like_dom_sf"/>
</dbReference>
<evidence type="ECO:0000256" key="8">
    <source>
        <dbReference type="ARBA" id="ARBA00047559"/>
    </source>
</evidence>
<dbReference type="EMBL" id="CAJNOO010000849">
    <property type="protein sequence ID" value="CAF1046998.1"/>
    <property type="molecule type" value="Genomic_DNA"/>
</dbReference>
<sequence>MTNSSSINKKNDDILRVIYDYTSKEDDELTLKRGSIVEVISKDEKISGSKGWWTGRLIDSESVGIFPANFVASVEPNLRIIEEKDLQIGNLIGIGGFGHVHYGKFGDVDVAIKSAKSLTAFNSIEIPTSYKSHDDETSDAVQKKLIEGLLHEARLFSNLRHRNIIQLFGVSPSISTRNLYLVMEYAYGGALNYLLERRKSGLYPNVFIQYAKQIADGMKYLHEEAPEYIIHRDLKCSNILILEAIENIHNDNELLYKTLKITDFGLARTQIQSSSTATAGTFPWMSPECIRNNEFSTKSDVWSFGVLLWECLTGEIPYKGFDQMQVAFGIATNKYSLPIPSTCPEEFSQLMKDCWQLLPQDRPTFSQLYEKIDKIIETNYGNNQLNNIESNDENYSSLQQDWRKEIQDIFEELKTKEQEIRDREQAMLQLTIQQNHQRVRLEQWEHELHEREMHIIERELKLLLTTSTQERHYQPTPKVQKRSIHCGGRSFLHAALNGNIILSPTTTSDLISGPTNFRHLVSVCREHNLHHHPAIDYDPSSTQILSPTNHTFSSNSTIITPIYSDSSNSQHTSSNIYTSQSTPTTPNLSRLRTLTSSGELIINKIDDEEPLISNDVHVPIISDEFHGTTTPKSTRSSSTGETKMSSTKLPQHSHWRKSKPWPSSSLSIKRKHPKNHARLGEPKWYIETMSSMNSNNDNTTISTSNIEQSRQKLENSNEIKTTDYCSSSSSTCSTPNDRSLVRGIFDVNSMLVSIGLGLPLPTPSNFSEFTLFTPSFSNSSSSSSNTKMKKIHNHTILRSTSEIPNVQQTSPLSSTNTTPSPLIKKQHKRACSSPITDTLTQMNGSPNIDYRTEHCYSSNRPNSLTLSSKSAPPLSTTTTNISQSDSQLVDSHRNQSIKIPHTTQTSEIFTPIIHSIISSSNMSTSQPQLNLSSILDIDTEEQRKHEAQVLSPEIDKKKMYDSHEDLGGDYFH</sequence>
<dbReference type="PROSITE" id="PS50002">
    <property type="entry name" value="SH3"/>
    <property type="match status" value="1"/>
</dbReference>
<feature type="compositionally biased region" description="Low complexity" evidence="13">
    <location>
        <begin position="725"/>
        <end position="734"/>
    </location>
</feature>
<reference evidence="16" key="1">
    <citation type="submission" date="2021-02" db="EMBL/GenBank/DDBJ databases">
        <authorList>
            <person name="Nowell W R."/>
        </authorList>
    </citation>
    <scope>NUCLEOTIDE SEQUENCE</scope>
</reference>
<feature type="compositionally biased region" description="Low complexity" evidence="13">
    <location>
        <begin position="809"/>
        <end position="822"/>
    </location>
</feature>
<feature type="binding site" evidence="11">
    <location>
        <position position="113"/>
    </location>
    <ligand>
        <name>ATP</name>
        <dbReference type="ChEBI" id="CHEBI:30616"/>
    </ligand>
</feature>
<dbReference type="Gene3D" id="3.30.200.20">
    <property type="entry name" value="Phosphorylase Kinase, domain 1"/>
    <property type="match status" value="1"/>
</dbReference>
<proteinExistence type="inferred from homology"/>
<feature type="compositionally biased region" description="Basic and acidic residues" evidence="13">
    <location>
        <begin position="709"/>
        <end position="721"/>
    </location>
</feature>
<dbReference type="PRINTS" id="PR00452">
    <property type="entry name" value="SH3DOMAIN"/>
</dbReference>
<feature type="domain" description="Protein kinase" evidence="15">
    <location>
        <begin position="86"/>
        <end position="376"/>
    </location>
</feature>
<feature type="compositionally biased region" description="Polar residues" evidence="13">
    <location>
        <begin position="855"/>
        <end position="888"/>
    </location>
</feature>